<dbReference type="PANTHER" id="PTHR36023">
    <property type="entry name" value="ARGOS-LIKE PROTEIN"/>
    <property type="match status" value="1"/>
</dbReference>
<keyword evidence="12" id="KW-0539">Nucleus</keyword>
<evidence type="ECO:0000256" key="13">
    <source>
        <dbReference type="SAM" id="Phobius"/>
    </source>
</evidence>
<keyword evidence="11 13" id="KW-0472">Membrane</keyword>
<evidence type="ECO:0000256" key="4">
    <source>
        <dbReference type="ARBA" id="ARBA00004496"/>
    </source>
</evidence>
<keyword evidence="6" id="KW-0217">Developmental protein</keyword>
<evidence type="ECO:0000313" key="14">
    <source>
        <dbReference type="EMBL" id="RID54551.1"/>
    </source>
</evidence>
<keyword evidence="7" id="KW-0963">Cytoplasm</keyword>
<dbReference type="GO" id="GO:0046622">
    <property type="term" value="P:positive regulation of organ growth"/>
    <property type="evidence" value="ECO:0007669"/>
    <property type="project" value="InterPro"/>
</dbReference>
<organism evidence="14 15">
    <name type="scientific">Brassica campestris</name>
    <name type="common">Field mustard</name>
    <dbReference type="NCBI Taxonomy" id="3711"/>
    <lineage>
        <taxon>Eukaryota</taxon>
        <taxon>Viridiplantae</taxon>
        <taxon>Streptophyta</taxon>
        <taxon>Embryophyta</taxon>
        <taxon>Tracheophyta</taxon>
        <taxon>Spermatophyta</taxon>
        <taxon>Magnoliopsida</taxon>
        <taxon>eudicotyledons</taxon>
        <taxon>Gunneridae</taxon>
        <taxon>Pentapetalae</taxon>
        <taxon>rosids</taxon>
        <taxon>malvids</taxon>
        <taxon>Brassicales</taxon>
        <taxon>Brassicaceae</taxon>
        <taxon>Brassiceae</taxon>
        <taxon>Brassica</taxon>
    </lineage>
</organism>
<name>A0A397YMM9_BRACM</name>
<dbReference type="Proteomes" id="UP000264353">
    <property type="component" value="Chromosome A7"/>
</dbReference>
<reference evidence="14 15" key="1">
    <citation type="submission" date="2018-06" db="EMBL/GenBank/DDBJ databases">
        <title>WGS assembly of Brassica rapa FPsc.</title>
        <authorList>
            <person name="Bowman J."/>
            <person name="Kohchi T."/>
            <person name="Yamato K."/>
            <person name="Jenkins J."/>
            <person name="Shu S."/>
            <person name="Ishizaki K."/>
            <person name="Yamaoka S."/>
            <person name="Nishihama R."/>
            <person name="Nakamura Y."/>
            <person name="Berger F."/>
            <person name="Adam C."/>
            <person name="Aki S."/>
            <person name="Althoff F."/>
            <person name="Araki T."/>
            <person name="Arteaga-Vazquez M."/>
            <person name="Balasubrmanian S."/>
            <person name="Bauer D."/>
            <person name="Boehm C."/>
            <person name="Briginshaw L."/>
            <person name="Caballero-Perez J."/>
            <person name="Catarino B."/>
            <person name="Chen F."/>
            <person name="Chiyoda S."/>
            <person name="Chovatia M."/>
            <person name="Davies K."/>
            <person name="Delmans M."/>
            <person name="Demura T."/>
            <person name="Dierschke T."/>
            <person name="Dolan L."/>
            <person name="Dorantes-Acosta A."/>
            <person name="Eklund D."/>
            <person name="Florent S."/>
            <person name="Flores-Sandoval E."/>
            <person name="Fujiyama A."/>
            <person name="Fukuzawa H."/>
            <person name="Galik B."/>
            <person name="Grimanelli D."/>
            <person name="Grimwood J."/>
            <person name="Grossniklaus U."/>
            <person name="Hamada T."/>
            <person name="Haseloff J."/>
            <person name="Hetherington A."/>
            <person name="Higo A."/>
            <person name="Hirakawa Y."/>
            <person name="Hundley H."/>
            <person name="Ikeda Y."/>
            <person name="Inoue K."/>
            <person name="Inoue S."/>
            <person name="Ishida S."/>
            <person name="Jia Q."/>
            <person name="Kakita M."/>
            <person name="Kanazawa T."/>
            <person name="Kawai Y."/>
            <person name="Kawashima T."/>
            <person name="Kennedy M."/>
            <person name="Kinose K."/>
            <person name="Kinoshita T."/>
            <person name="Kohara Y."/>
            <person name="Koide E."/>
            <person name="Komatsu K."/>
            <person name="Kopischke S."/>
            <person name="Kubo M."/>
            <person name="Kyozuka J."/>
            <person name="Lagercrantz U."/>
            <person name="Lin S."/>
            <person name="Lindquist E."/>
            <person name="Lipzen A."/>
            <person name="Lu C."/>
            <person name="Luna E."/>
            <person name="Martienssen R."/>
            <person name="Minamino N."/>
            <person name="Mizutani M."/>
            <person name="Mizutani M."/>
            <person name="Mochizuki N."/>
            <person name="Monte I."/>
            <person name="Mosher R."/>
            <person name="Nagasaki H."/>
            <person name="Nakagami H."/>
            <person name="Naramoto S."/>
            <person name="Nishitani K."/>
            <person name="Ohtani M."/>
            <person name="Okamoto T."/>
            <person name="Okumura M."/>
            <person name="Phillips J."/>
            <person name="Pollak B."/>
            <person name="Reinders A."/>
            <person name="Roevekamp M."/>
            <person name="Sano R."/>
            <person name="Sawa S."/>
            <person name="Schmid M."/>
            <person name="Shirakawa M."/>
            <person name="Solano R."/>
            <person name="Spunde A."/>
            <person name="Suetsugu N."/>
            <person name="Sugano S."/>
            <person name="Sugiyama A."/>
            <person name="Sun R."/>
            <person name="Suzuki Y."/>
            <person name="Takenaka M."/>
            <person name="Takezawa D."/>
            <person name="Tomogane H."/>
            <person name="Tsuzuki M."/>
            <person name="Ueda T."/>
            <person name="Umeda M."/>
            <person name="Ward J."/>
            <person name="Watanabe Y."/>
            <person name="Yazaki K."/>
            <person name="Yokoyama R."/>
            <person name="Yoshitake Y."/>
            <person name="Yotsui I."/>
            <person name="Zachgo S."/>
            <person name="Schmutz J."/>
        </authorList>
    </citation>
    <scope>NUCLEOTIDE SEQUENCE [LARGE SCALE GENOMIC DNA]</scope>
    <source>
        <strain evidence="15">cv. B-3</strain>
    </source>
</reference>
<dbReference type="EMBL" id="CM010634">
    <property type="protein sequence ID" value="RID54551.1"/>
    <property type="molecule type" value="Genomic_DNA"/>
</dbReference>
<feature type="transmembrane region" description="Helical" evidence="13">
    <location>
        <begin position="100"/>
        <end position="120"/>
    </location>
</feature>
<comment type="similarity">
    <text evidence="5">Belongs to the plant organ size related (OSR) protein family.</text>
</comment>
<sequence>MIRKTPNLQNDIINIQERYSNNLVMDVGGGRNSRKNVNFRRPPPAMTSENSKHELRRTFSSQKRLMIPANYFSLESLVILVGLTASLLILPLVLPPLPPPPFMLLLVPIGIMVLLIVLAFMPSSSSRAKDVTRTFM</sequence>
<evidence type="ECO:0000256" key="6">
    <source>
        <dbReference type="ARBA" id="ARBA00022473"/>
    </source>
</evidence>
<evidence type="ECO:0000256" key="8">
    <source>
        <dbReference type="ARBA" id="ARBA00022692"/>
    </source>
</evidence>
<dbReference type="GO" id="GO:0016020">
    <property type="term" value="C:membrane"/>
    <property type="evidence" value="ECO:0007669"/>
    <property type="project" value="UniProtKB-SubCell"/>
</dbReference>
<dbReference type="GO" id="GO:0009725">
    <property type="term" value="P:response to hormone"/>
    <property type="evidence" value="ECO:0007669"/>
    <property type="project" value="UniProtKB-ARBA"/>
</dbReference>
<dbReference type="AlphaFoldDB" id="A0A397YMM9"/>
<proteinExistence type="inferred from homology"/>
<evidence type="ECO:0000256" key="7">
    <source>
        <dbReference type="ARBA" id="ARBA00022490"/>
    </source>
</evidence>
<evidence type="ECO:0000256" key="2">
    <source>
        <dbReference type="ARBA" id="ARBA00004141"/>
    </source>
</evidence>
<comment type="subcellular location">
    <subcellularLocation>
        <location evidence="4">Cytoplasm</location>
    </subcellularLocation>
    <subcellularLocation>
        <location evidence="3">Endoplasmic reticulum</location>
    </subcellularLocation>
    <subcellularLocation>
        <location evidence="2">Membrane</location>
        <topology evidence="2">Multi-pass membrane protein</topology>
    </subcellularLocation>
    <subcellularLocation>
        <location evidence="1">Nucleus</location>
    </subcellularLocation>
</comment>
<evidence type="ECO:0008006" key="16">
    <source>
        <dbReference type="Google" id="ProtNLM"/>
    </source>
</evidence>
<dbReference type="PANTHER" id="PTHR36023:SF16">
    <property type="entry name" value="PROTEIN AUXIN-REGULATED GENE INVOLVED IN ORGAN SIZE"/>
    <property type="match status" value="1"/>
</dbReference>
<dbReference type="InterPro" id="IPR037468">
    <property type="entry name" value="ARGOS/ARL/OSR1"/>
</dbReference>
<feature type="transmembrane region" description="Helical" evidence="13">
    <location>
        <begin position="71"/>
        <end position="94"/>
    </location>
</feature>
<evidence type="ECO:0000256" key="11">
    <source>
        <dbReference type="ARBA" id="ARBA00023136"/>
    </source>
</evidence>
<evidence type="ECO:0000256" key="10">
    <source>
        <dbReference type="ARBA" id="ARBA00022989"/>
    </source>
</evidence>
<evidence type="ECO:0000256" key="1">
    <source>
        <dbReference type="ARBA" id="ARBA00004123"/>
    </source>
</evidence>
<protein>
    <recommendedName>
        <fullName evidence="16">ARGOS-like protein</fullName>
    </recommendedName>
</protein>
<evidence type="ECO:0000256" key="3">
    <source>
        <dbReference type="ARBA" id="ARBA00004240"/>
    </source>
</evidence>
<keyword evidence="10 13" id="KW-1133">Transmembrane helix</keyword>
<evidence type="ECO:0000256" key="5">
    <source>
        <dbReference type="ARBA" id="ARBA00006891"/>
    </source>
</evidence>
<evidence type="ECO:0000256" key="9">
    <source>
        <dbReference type="ARBA" id="ARBA00022824"/>
    </source>
</evidence>
<dbReference type="GO" id="GO:0005634">
    <property type="term" value="C:nucleus"/>
    <property type="evidence" value="ECO:0007669"/>
    <property type="project" value="UniProtKB-SubCell"/>
</dbReference>
<evidence type="ECO:0000313" key="15">
    <source>
        <dbReference type="Proteomes" id="UP000264353"/>
    </source>
</evidence>
<gene>
    <name evidence="14" type="ORF">BRARA_G01864</name>
</gene>
<dbReference type="GO" id="GO:0005783">
    <property type="term" value="C:endoplasmic reticulum"/>
    <property type="evidence" value="ECO:0007669"/>
    <property type="project" value="UniProtKB-SubCell"/>
</dbReference>
<evidence type="ECO:0000256" key="12">
    <source>
        <dbReference type="ARBA" id="ARBA00023242"/>
    </source>
</evidence>
<accession>A0A397YMM9</accession>
<keyword evidence="9" id="KW-0256">Endoplasmic reticulum</keyword>
<keyword evidence="8 13" id="KW-0812">Transmembrane</keyword>